<dbReference type="AlphaFoldDB" id="A0A2Z6NRB5"/>
<sequence>MIFDASSCCIGSGGDSVVPLAVGRWFLAVFVRCSVQRDRACVGVWFFAGSTFVMVWCLVFAPACCDVVVTGVEVVCVGHIFPFLLNGTTAECQYLSRVEFRAPSWLLLAPTSDGGSF</sequence>
<name>A0A2Z6NRB5_TRISU</name>
<proteinExistence type="predicted"/>
<accession>A0A2Z6NRB5</accession>
<keyword evidence="1" id="KW-0812">Transmembrane</keyword>
<protein>
    <submittedName>
        <fullName evidence="2">Uncharacterized protein</fullName>
    </submittedName>
</protein>
<dbReference type="Proteomes" id="UP000242715">
    <property type="component" value="Unassembled WGS sequence"/>
</dbReference>
<reference evidence="3" key="1">
    <citation type="journal article" date="2017" name="Front. Plant Sci.">
        <title>Climate Clever Clovers: New Paradigm to Reduce the Environmental Footprint of Ruminants by Breeding Low Methanogenic Forages Utilizing Haplotype Variation.</title>
        <authorList>
            <person name="Kaur P."/>
            <person name="Appels R."/>
            <person name="Bayer P.E."/>
            <person name="Keeble-Gagnere G."/>
            <person name="Wang J."/>
            <person name="Hirakawa H."/>
            <person name="Shirasawa K."/>
            <person name="Vercoe P."/>
            <person name="Stefanova K."/>
            <person name="Durmic Z."/>
            <person name="Nichols P."/>
            <person name="Revell C."/>
            <person name="Isobe S.N."/>
            <person name="Edwards D."/>
            <person name="Erskine W."/>
        </authorList>
    </citation>
    <scope>NUCLEOTIDE SEQUENCE [LARGE SCALE GENOMIC DNA]</scope>
    <source>
        <strain evidence="3">cv. Daliak</strain>
    </source>
</reference>
<organism evidence="2 3">
    <name type="scientific">Trifolium subterraneum</name>
    <name type="common">Subterranean clover</name>
    <dbReference type="NCBI Taxonomy" id="3900"/>
    <lineage>
        <taxon>Eukaryota</taxon>
        <taxon>Viridiplantae</taxon>
        <taxon>Streptophyta</taxon>
        <taxon>Embryophyta</taxon>
        <taxon>Tracheophyta</taxon>
        <taxon>Spermatophyta</taxon>
        <taxon>Magnoliopsida</taxon>
        <taxon>eudicotyledons</taxon>
        <taxon>Gunneridae</taxon>
        <taxon>Pentapetalae</taxon>
        <taxon>rosids</taxon>
        <taxon>fabids</taxon>
        <taxon>Fabales</taxon>
        <taxon>Fabaceae</taxon>
        <taxon>Papilionoideae</taxon>
        <taxon>50 kb inversion clade</taxon>
        <taxon>NPAAA clade</taxon>
        <taxon>Hologalegina</taxon>
        <taxon>IRL clade</taxon>
        <taxon>Trifolieae</taxon>
        <taxon>Trifolium</taxon>
    </lineage>
</organism>
<gene>
    <name evidence="2" type="ORF">TSUD_317140</name>
</gene>
<feature type="transmembrane region" description="Helical" evidence="1">
    <location>
        <begin position="42"/>
        <end position="61"/>
    </location>
</feature>
<evidence type="ECO:0000313" key="2">
    <source>
        <dbReference type="EMBL" id="GAU32507.1"/>
    </source>
</evidence>
<evidence type="ECO:0000313" key="3">
    <source>
        <dbReference type="Proteomes" id="UP000242715"/>
    </source>
</evidence>
<dbReference type="EMBL" id="DF973494">
    <property type="protein sequence ID" value="GAU32507.1"/>
    <property type="molecule type" value="Genomic_DNA"/>
</dbReference>
<keyword evidence="3" id="KW-1185">Reference proteome</keyword>
<keyword evidence="1" id="KW-1133">Transmembrane helix</keyword>
<keyword evidence="1" id="KW-0472">Membrane</keyword>
<evidence type="ECO:0000256" key="1">
    <source>
        <dbReference type="SAM" id="Phobius"/>
    </source>
</evidence>